<evidence type="ECO:0000313" key="1">
    <source>
        <dbReference type="EMBL" id="KAI4464011.1"/>
    </source>
</evidence>
<protein>
    <submittedName>
        <fullName evidence="1">Intraflagellar transport protein 43</fullName>
    </submittedName>
</protein>
<name>A0ACB9TB25_HOLOL</name>
<dbReference type="EMBL" id="CM043018">
    <property type="protein sequence ID" value="KAI4464011.1"/>
    <property type="molecule type" value="Genomic_DNA"/>
</dbReference>
<keyword evidence="2" id="KW-1185">Reference proteome</keyword>
<reference evidence="1" key="1">
    <citation type="submission" date="2022-04" db="EMBL/GenBank/DDBJ databases">
        <title>Chromosome-scale genome assembly of Holotrichia oblita Faldermann.</title>
        <authorList>
            <person name="Rongchong L."/>
        </authorList>
    </citation>
    <scope>NUCLEOTIDE SEQUENCE</scope>
    <source>
        <strain evidence="1">81SQS9</strain>
    </source>
</reference>
<accession>A0ACB9TB25</accession>
<evidence type="ECO:0000313" key="2">
    <source>
        <dbReference type="Proteomes" id="UP001056778"/>
    </source>
</evidence>
<gene>
    <name evidence="1" type="ORF">MML48_4g00010515</name>
</gene>
<proteinExistence type="predicted"/>
<sequence length="206" mass="23293">MASLNFLVHRLLTFPLNKARYEKELKIIKDAAKFNGFQPQHIYKLIRKFNYKKTVKESTTFREDVKASPIVTLPYAPFITKELSDPYQTVEGSDYIPKLDGQGCDDSEIVINVTHADEEHSDSNQNEILHVTPSKTRLRKRRPEFWKDNIAKKLRTADVRSGTGRISSDEAGNKKRCTAIKTDVTLGFIGLLQMFGGTNGMSPASV</sequence>
<dbReference type="Proteomes" id="UP001056778">
    <property type="component" value="Chromosome 4"/>
</dbReference>
<organism evidence="1 2">
    <name type="scientific">Holotrichia oblita</name>
    <name type="common">Chafer beetle</name>
    <dbReference type="NCBI Taxonomy" id="644536"/>
    <lineage>
        <taxon>Eukaryota</taxon>
        <taxon>Metazoa</taxon>
        <taxon>Ecdysozoa</taxon>
        <taxon>Arthropoda</taxon>
        <taxon>Hexapoda</taxon>
        <taxon>Insecta</taxon>
        <taxon>Pterygota</taxon>
        <taxon>Neoptera</taxon>
        <taxon>Endopterygota</taxon>
        <taxon>Coleoptera</taxon>
        <taxon>Polyphaga</taxon>
        <taxon>Scarabaeiformia</taxon>
        <taxon>Scarabaeidae</taxon>
        <taxon>Melolonthinae</taxon>
        <taxon>Holotrichia</taxon>
    </lineage>
</organism>
<comment type="caution">
    <text evidence="1">The sequence shown here is derived from an EMBL/GenBank/DDBJ whole genome shotgun (WGS) entry which is preliminary data.</text>
</comment>